<name>A0A8K0RTP9_9HYPO</name>
<dbReference type="InterPro" id="IPR011990">
    <property type="entry name" value="TPR-like_helical_dom_sf"/>
</dbReference>
<protein>
    <submittedName>
        <fullName evidence="2">CHAT domain-containing protein</fullName>
    </submittedName>
</protein>
<organism evidence="2 3">
    <name type="scientific">Fusarium tricinctum</name>
    <dbReference type="NCBI Taxonomy" id="61284"/>
    <lineage>
        <taxon>Eukaryota</taxon>
        <taxon>Fungi</taxon>
        <taxon>Dikarya</taxon>
        <taxon>Ascomycota</taxon>
        <taxon>Pezizomycotina</taxon>
        <taxon>Sordariomycetes</taxon>
        <taxon>Hypocreomycetidae</taxon>
        <taxon>Hypocreales</taxon>
        <taxon>Nectriaceae</taxon>
        <taxon>Fusarium</taxon>
        <taxon>Fusarium tricinctum species complex</taxon>
    </lineage>
</organism>
<dbReference type="Proteomes" id="UP000813427">
    <property type="component" value="Unassembled WGS sequence"/>
</dbReference>
<accession>A0A8K0RTP9</accession>
<dbReference type="SUPFAM" id="SSF48452">
    <property type="entry name" value="TPR-like"/>
    <property type="match status" value="2"/>
</dbReference>
<reference evidence="2" key="1">
    <citation type="journal article" date="2021" name="Nat. Commun.">
        <title>Genetic determinants of endophytism in the Arabidopsis root mycobiome.</title>
        <authorList>
            <person name="Mesny F."/>
            <person name="Miyauchi S."/>
            <person name="Thiergart T."/>
            <person name="Pickel B."/>
            <person name="Atanasova L."/>
            <person name="Karlsson M."/>
            <person name="Huettel B."/>
            <person name="Barry K.W."/>
            <person name="Haridas S."/>
            <person name="Chen C."/>
            <person name="Bauer D."/>
            <person name="Andreopoulos W."/>
            <person name="Pangilinan J."/>
            <person name="LaButti K."/>
            <person name="Riley R."/>
            <person name="Lipzen A."/>
            <person name="Clum A."/>
            <person name="Drula E."/>
            <person name="Henrissat B."/>
            <person name="Kohler A."/>
            <person name="Grigoriev I.V."/>
            <person name="Martin F.M."/>
            <person name="Hacquard S."/>
        </authorList>
    </citation>
    <scope>NUCLEOTIDE SEQUENCE</scope>
    <source>
        <strain evidence="2">MPI-SDFR-AT-0068</strain>
    </source>
</reference>
<sequence>MDNLAYILYDQFEMSNDKRSLEEAVKIQQEVVQGCPENHSYRPKYVDHLGRLLTDSASFTKSVNELEKGIDQVRQSISTLAEMLQEQYCFHAGRTDPTEAVQLAREAVDSVPEDTLERATYLHKLGHLFANKFHFGKDRCDIDEAIHLLKSATKEYYEDDTSWISRSIDLGHALEARSAATGSLPDLDEAIEIAREALEASLEDPNCRLSRALRLASRLKERYTWSSLSSDFEEAIQATPTIDVEYLNFLQSLAACFADRLAICLKSRDDRDRSISDLEAAIKLESEALEATREGQVDFPGRLHQLGTSFPRKYTHTKDIKDLNEAIDFSKRVVNAEDGTDHHRAEFLQNVGYYLEKRAYLTDSKEDELEAIGFYREAIVQTQSAVKTRIEAARRAITLYMMHEDWKQAYETAGIAIKLMPELILRSLQNADKEELLPGVSGLSSDAAGLVLQLGKGPAMALTLDDLHTDIDALKDKLPDMSIKFVALRNTLSQDEKPHASGDLAWNQGSSQRHEAGEEFDKLMNQIPTRGPIVVVNTCLLRYDAIIIEQHQIRSIPLPDFDRHTMIKFSREGTLKSSLALEWLWDCIARPVLDALGFTKTPIGDWPHVWWIMTRLLTKFPIHAAGLHTKACADSALDRVVSSYHTSVQSIVRGRKRPAPTRPLHQTLLVGMETTPDSSSLPNASKEIDAVRRVCQTMSIDPIELKHRKKDIISQLLESEIFHYAGHAYTDSNDPAESYLCLGVNKADCITVSNLLDINLQRQSPFLAYLSVCGTGEMQNNHLADEGIHLISGFQLLGFRHVIGTLWAVIDELDKGRTDRAVAEALHIATRKLRDYWLDSRETDHGVTARRVDTGLLHGSVVGGTGDGERTTVDTRDVVACDEEVAWPHWIPYVHYGL</sequence>
<gene>
    <name evidence="2" type="ORF">BKA59DRAFT_527343</name>
</gene>
<dbReference type="Gene3D" id="1.25.40.10">
    <property type="entry name" value="Tetratricopeptide repeat domain"/>
    <property type="match status" value="2"/>
</dbReference>
<proteinExistence type="predicted"/>
<comment type="caution">
    <text evidence="2">The sequence shown here is derived from an EMBL/GenBank/DDBJ whole genome shotgun (WGS) entry which is preliminary data.</text>
</comment>
<dbReference type="Pfam" id="PF12770">
    <property type="entry name" value="CHAT"/>
    <property type="match status" value="1"/>
</dbReference>
<dbReference type="EMBL" id="JAGPXF010000004">
    <property type="protein sequence ID" value="KAH7245577.1"/>
    <property type="molecule type" value="Genomic_DNA"/>
</dbReference>
<keyword evidence="3" id="KW-1185">Reference proteome</keyword>
<feature type="domain" description="CHAT" evidence="1">
    <location>
        <begin position="581"/>
        <end position="813"/>
    </location>
</feature>
<dbReference type="AlphaFoldDB" id="A0A8K0RTP9"/>
<dbReference type="OrthoDB" id="9991317at2759"/>
<evidence type="ECO:0000259" key="1">
    <source>
        <dbReference type="Pfam" id="PF12770"/>
    </source>
</evidence>
<evidence type="ECO:0000313" key="3">
    <source>
        <dbReference type="Proteomes" id="UP000813427"/>
    </source>
</evidence>
<dbReference type="InterPro" id="IPR024983">
    <property type="entry name" value="CHAT_dom"/>
</dbReference>
<evidence type="ECO:0000313" key="2">
    <source>
        <dbReference type="EMBL" id="KAH7245577.1"/>
    </source>
</evidence>